<keyword evidence="2" id="KW-0564">Palmitate</keyword>
<dbReference type="PANTHER" id="PTHR30203">
    <property type="entry name" value="OUTER MEMBRANE CATION EFFLUX PROTEIN"/>
    <property type="match status" value="1"/>
</dbReference>
<evidence type="ECO:0000256" key="2">
    <source>
        <dbReference type="RuleBase" id="RU362097"/>
    </source>
</evidence>
<dbReference type="Gene3D" id="1.20.1600.10">
    <property type="entry name" value="Outer membrane efflux proteins (OEP)"/>
    <property type="match status" value="1"/>
</dbReference>
<evidence type="ECO:0000313" key="3">
    <source>
        <dbReference type="EMBL" id="GAA0564472.1"/>
    </source>
</evidence>
<keyword evidence="2" id="KW-0472">Membrane</keyword>
<protein>
    <submittedName>
        <fullName evidence="3">Efflux transporter outer membrane subunit</fullName>
    </submittedName>
</protein>
<keyword evidence="4" id="KW-1185">Reference proteome</keyword>
<feature type="signal peptide" evidence="2">
    <location>
        <begin position="1"/>
        <end position="21"/>
    </location>
</feature>
<accession>A0ABP3PBZ2</accession>
<dbReference type="SUPFAM" id="SSF56954">
    <property type="entry name" value="Outer membrane efflux proteins (OEP)"/>
    <property type="match status" value="1"/>
</dbReference>
<dbReference type="InterPro" id="IPR003423">
    <property type="entry name" value="OMP_efflux"/>
</dbReference>
<keyword evidence="2" id="KW-0732">Signal</keyword>
<comment type="caution">
    <text evidence="3">The sequence shown here is derived from an EMBL/GenBank/DDBJ whole genome shotgun (WGS) entry which is preliminary data.</text>
</comment>
<evidence type="ECO:0000313" key="4">
    <source>
        <dbReference type="Proteomes" id="UP001499951"/>
    </source>
</evidence>
<dbReference type="NCBIfam" id="TIGR01845">
    <property type="entry name" value="outer_NodT"/>
    <property type="match status" value="1"/>
</dbReference>
<reference evidence="4" key="1">
    <citation type="journal article" date="2019" name="Int. J. Syst. Evol. Microbiol.">
        <title>The Global Catalogue of Microorganisms (GCM) 10K type strain sequencing project: providing services to taxonomists for standard genome sequencing and annotation.</title>
        <authorList>
            <consortium name="The Broad Institute Genomics Platform"/>
            <consortium name="The Broad Institute Genome Sequencing Center for Infectious Disease"/>
            <person name="Wu L."/>
            <person name="Ma J."/>
        </authorList>
    </citation>
    <scope>NUCLEOTIDE SEQUENCE [LARGE SCALE GENOMIC DNA]</scope>
    <source>
        <strain evidence="4">JCM 15089</strain>
    </source>
</reference>
<keyword evidence="2" id="KW-1134">Transmembrane beta strand</keyword>
<evidence type="ECO:0000256" key="1">
    <source>
        <dbReference type="ARBA" id="ARBA00007613"/>
    </source>
</evidence>
<dbReference type="RefSeq" id="WP_166933792.1">
    <property type="nucleotide sequence ID" value="NZ_BAAADD010000003.1"/>
</dbReference>
<feature type="chain" id="PRO_5045002954" evidence="2">
    <location>
        <begin position="22"/>
        <end position="498"/>
    </location>
</feature>
<keyword evidence="2" id="KW-0449">Lipoprotein</keyword>
<organism evidence="3 4">
    <name type="scientific">Rhizomicrobium electricum</name>
    <dbReference type="NCBI Taxonomy" id="480070"/>
    <lineage>
        <taxon>Bacteria</taxon>
        <taxon>Pseudomonadati</taxon>
        <taxon>Pseudomonadota</taxon>
        <taxon>Alphaproteobacteria</taxon>
        <taxon>Micropepsales</taxon>
        <taxon>Micropepsaceae</taxon>
        <taxon>Rhizomicrobium</taxon>
    </lineage>
</organism>
<dbReference type="InterPro" id="IPR010131">
    <property type="entry name" value="MdtP/NodT-like"/>
</dbReference>
<dbReference type="Pfam" id="PF02321">
    <property type="entry name" value="OEP"/>
    <property type="match status" value="2"/>
</dbReference>
<comment type="similarity">
    <text evidence="1 2">Belongs to the outer membrane factor (OMF) (TC 1.B.17) family.</text>
</comment>
<dbReference type="PROSITE" id="PS51257">
    <property type="entry name" value="PROKAR_LIPOPROTEIN"/>
    <property type="match status" value="1"/>
</dbReference>
<proteinExistence type="inferred from homology"/>
<dbReference type="Proteomes" id="UP001499951">
    <property type="component" value="Unassembled WGS sequence"/>
</dbReference>
<gene>
    <name evidence="3" type="ORF">GCM10008942_11020</name>
</gene>
<dbReference type="EMBL" id="BAAADD010000003">
    <property type="protein sequence ID" value="GAA0564472.1"/>
    <property type="molecule type" value="Genomic_DNA"/>
</dbReference>
<comment type="subcellular location">
    <subcellularLocation>
        <location evidence="2">Cell membrane</location>
        <topology evidence="2">Lipid-anchor</topology>
    </subcellularLocation>
</comment>
<name>A0ABP3PBZ2_9PROT</name>
<keyword evidence="2" id="KW-0812">Transmembrane</keyword>
<dbReference type="Gene3D" id="2.20.200.10">
    <property type="entry name" value="Outer membrane efflux proteins (OEP)"/>
    <property type="match status" value="1"/>
</dbReference>
<dbReference type="PANTHER" id="PTHR30203:SF33">
    <property type="entry name" value="BLR4455 PROTEIN"/>
    <property type="match status" value="1"/>
</dbReference>
<sequence>MKILSNSVSVLALALVLGACATTPPPTVKPEDMPKAYQAPVPDTQQQVTADWWKSFNSPELTAFIEEAHKGNLDLATAAARLQQMQAQYGSDIANMIPSVQASGSVQQNGSHMTIGGRRDGIISNSYSAGGSASYELDLWGRNYNGMRSGRENARAAVYYQDTVTITTNANVANAYFTVLALRERVDVARKNIEAAKRILAITQAKVSNGVLSNLELAQQTAQVLGEEANIPRLEEQEREARNALAILLGRMPGTLKIEATNLEGLAAPAVQAGIPATLLTHRPDVKQAESSLMAAHADLDAARAAFLPGVSLTAGGGWRSDDWDKFINPEKLVWSLGATVVQAIFDGGKLTSQRDYYKGREAELLASYRTAVLNALNDTETQLGSVASYSEQERLTTDQVKNAQEAFRISELQYREGVVDLLTVLQAQQTLFSAQDALIQIKQARLQSGVGLYRALGSGWDVTQDEDKSLRNTFIPVPDLTDLPIPNPANIPAALTF</sequence>